<feature type="domain" description="Glycosyltransferase subfamily 4-like N-terminal" evidence="12">
    <location>
        <begin position="13"/>
        <end position="189"/>
    </location>
</feature>
<dbReference type="PANTHER" id="PTHR45918:SF1">
    <property type="entry name" value="ALPHA-1,3_1,6-MANNOSYLTRANSFERASE ALG2"/>
    <property type="match status" value="1"/>
</dbReference>
<comment type="subcellular location">
    <subcellularLocation>
        <location evidence="10">Endoplasmic reticulum membrane</location>
        <topology evidence="10">Single-pass membrane protein</topology>
    </subcellularLocation>
</comment>
<gene>
    <name evidence="13" type="ORF">GCK72_006007</name>
</gene>
<dbReference type="KEGG" id="crq:GCK72_006007"/>
<organism evidence="13 14">
    <name type="scientific">Caenorhabditis remanei</name>
    <name type="common">Caenorhabditis vulgaris</name>
    <dbReference type="NCBI Taxonomy" id="31234"/>
    <lineage>
        <taxon>Eukaryota</taxon>
        <taxon>Metazoa</taxon>
        <taxon>Ecdysozoa</taxon>
        <taxon>Nematoda</taxon>
        <taxon>Chromadorea</taxon>
        <taxon>Rhabditida</taxon>
        <taxon>Rhabditina</taxon>
        <taxon>Rhabditomorpha</taxon>
        <taxon>Rhabditoidea</taxon>
        <taxon>Rhabditidae</taxon>
        <taxon>Peloderinae</taxon>
        <taxon>Caenorhabditis</taxon>
    </lineage>
</organism>
<dbReference type="GeneID" id="9820888"/>
<keyword evidence="2 10" id="KW-0328">Glycosyltransferase</keyword>
<dbReference type="PANTHER" id="PTHR45918">
    <property type="entry name" value="ALPHA-1,3/1,6-MANNOSYLTRANSFERASE ALG2"/>
    <property type="match status" value="1"/>
</dbReference>
<comment type="catalytic activity">
    <reaction evidence="8 10">
        <text>a beta-D-Man-(1-&gt;4)-beta-D-GlcNAc-(1-&gt;4)-alpha-D-GlcNAc-diphospho-di-trans,poly-cis-dolichol + GDP-alpha-D-mannose = an alpha-D-Man-(1-&gt;3)-beta-D-Man-(1-&gt;4)-beta-D-GlcNAc-(1-&gt;4)-alpha-D-GlcNAc-diphospho-di-trans,poly-cis-dolichol + GDP + H(+)</text>
        <dbReference type="Rhea" id="RHEA:29515"/>
        <dbReference type="Rhea" id="RHEA-COMP:19511"/>
        <dbReference type="Rhea" id="RHEA-COMP:19513"/>
        <dbReference type="ChEBI" id="CHEBI:15378"/>
        <dbReference type="ChEBI" id="CHEBI:57527"/>
        <dbReference type="ChEBI" id="CHEBI:58189"/>
        <dbReference type="ChEBI" id="CHEBI:58472"/>
        <dbReference type="ChEBI" id="CHEBI:132510"/>
        <dbReference type="EC" id="2.4.1.132"/>
    </reaction>
    <physiologicalReaction direction="left-to-right" evidence="8 10">
        <dbReference type="Rhea" id="RHEA:29516"/>
    </physiologicalReaction>
</comment>
<name>A0A6A5HG78_CAERE</name>
<dbReference type="EC" id="2.4.1.132" evidence="10"/>
<dbReference type="Pfam" id="PF13439">
    <property type="entry name" value="Glyco_transf_4"/>
    <property type="match status" value="1"/>
</dbReference>
<dbReference type="CDD" id="cd03805">
    <property type="entry name" value="GT4_ALG2-like"/>
    <property type="match status" value="1"/>
</dbReference>
<dbReference type="InterPro" id="IPR028098">
    <property type="entry name" value="Glyco_trans_4-like_N"/>
</dbReference>
<dbReference type="AlphaFoldDB" id="A0A6A5HG78"/>
<evidence type="ECO:0000256" key="5">
    <source>
        <dbReference type="ARBA" id="ARBA00022824"/>
    </source>
</evidence>
<keyword evidence="6" id="KW-1133">Transmembrane helix</keyword>
<evidence type="ECO:0000256" key="8">
    <source>
        <dbReference type="ARBA" id="ARBA00045103"/>
    </source>
</evidence>
<sequence length="400" mass="45574">MVRVTILHPDLGIGGAERLIVDAAIGLQERGHSVRVVTNQYNKEHCFQETLNLDICTVVQWIPRSLFGKCHAFLAYLKMIIAAFYIVFFNGDADVILSDSVSAGQFVLRYLSNAKLIFYCHYPDRLLTKRESHLKSFYRVIIDWIEEYTTGLADVICVNSKFTKGVVVETFKSLQSRELTVLYPSLNTAFFDSVQSSDDLGKAIKINEKYIFTSFNRFERKKNVILALDAFAQLKSNLASDQFAKCHLVIAGGYDKKNPENIQHYEELKNHQVNLELPDNQVTFLRSPTDEQKINIIRKSRAVLYTPDREHFGIVPVEAMYLGTPVIAVNTGGPRETVRDNETGFLVTQTAESFAGKMIELLQDEAKYQRLSEEGPKWVQQMFAFEAFSRKLDEIVQSVL</sequence>
<reference evidence="13 14" key="1">
    <citation type="submission" date="2019-12" db="EMBL/GenBank/DDBJ databases">
        <title>Chromosome-level assembly of the Caenorhabditis remanei genome.</title>
        <authorList>
            <person name="Teterina A.A."/>
            <person name="Willis J.H."/>
            <person name="Phillips P.C."/>
        </authorList>
    </citation>
    <scope>NUCLEOTIDE SEQUENCE [LARGE SCALE GENOMIC DNA]</scope>
    <source>
        <strain evidence="13 14">PX506</strain>
        <tissue evidence="13">Whole organism</tissue>
    </source>
</reference>
<dbReference type="Proteomes" id="UP000483820">
    <property type="component" value="Chromosome II"/>
</dbReference>
<protein>
    <recommendedName>
        <fullName evidence="10">Alpha-1,3/1,6-mannosyltransferase ALG2</fullName>
        <ecNumber evidence="10">2.4.1.132</ecNumber>
        <ecNumber evidence="10">2.4.1.257</ecNumber>
    </recommendedName>
    <alternativeName>
        <fullName evidence="10">GDP-Man:Man(1)GlcNAc(2)-PP-Dol alpha-1,3-mannosyltransferase</fullName>
    </alternativeName>
</protein>
<evidence type="ECO:0000259" key="12">
    <source>
        <dbReference type="Pfam" id="PF13439"/>
    </source>
</evidence>
<evidence type="ECO:0000256" key="7">
    <source>
        <dbReference type="ARBA" id="ARBA00023136"/>
    </source>
</evidence>
<dbReference type="CTD" id="9820888"/>
<evidence type="ECO:0000259" key="11">
    <source>
        <dbReference type="Pfam" id="PF00534"/>
    </source>
</evidence>
<dbReference type="GO" id="GO:0005789">
    <property type="term" value="C:endoplasmic reticulum membrane"/>
    <property type="evidence" value="ECO:0007669"/>
    <property type="project" value="UniProtKB-SubCell"/>
</dbReference>
<comment type="function">
    <text evidence="10">Mannosylates Man(2)GlcNAc(2)-dolichol diphosphate and Man(1)GlcNAc(2)-dolichol diphosphate to form Man(3)GlcNAc(2)-dolichol diphosphate.</text>
</comment>
<evidence type="ECO:0000313" key="13">
    <source>
        <dbReference type="EMBL" id="KAF1766051.1"/>
    </source>
</evidence>
<dbReference type="RefSeq" id="XP_053589627.1">
    <property type="nucleotide sequence ID" value="XM_053725433.1"/>
</dbReference>
<keyword evidence="3 10" id="KW-0808">Transferase</keyword>
<dbReference type="Pfam" id="PF00534">
    <property type="entry name" value="Glycos_transf_1"/>
    <property type="match status" value="1"/>
</dbReference>
<evidence type="ECO:0000256" key="10">
    <source>
        <dbReference type="RuleBase" id="RU367136"/>
    </source>
</evidence>
<accession>A0A6A5HG78</accession>
<evidence type="ECO:0000256" key="6">
    <source>
        <dbReference type="ARBA" id="ARBA00022989"/>
    </source>
</evidence>
<evidence type="ECO:0000313" key="14">
    <source>
        <dbReference type="Proteomes" id="UP000483820"/>
    </source>
</evidence>
<comment type="catalytic activity">
    <reaction evidence="9 10">
        <text>an alpha-D-Man-(1-&gt;3)-beta-D-Man-(1-&gt;4)-beta-D-GlcNAc-(1-&gt;4)-alpha-D-GlcNAc-diphospho-di-trans,poly-cis-dolichol + GDP-alpha-D-mannose = an alpha-D-Man-(1-&gt;3)-[alpha-D-Man-(1-&gt;6)]-beta-D-Man-(1-&gt;4)-beta-D-GlcNAc-(1-&gt;4)-alpha-D-GlcNAc-diphospho-di-trans,poly-cis-dolichol + GDP + H(+)</text>
        <dbReference type="Rhea" id="RHEA:29519"/>
        <dbReference type="Rhea" id="RHEA-COMP:19513"/>
        <dbReference type="Rhea" id="RHEA-COMP:19515"/>
        <dbReference type="ChEBI" id="CHEBI:15378"/>
        <dbReference type="ChEBI" id="CHEBI:57527"/>
        <dbReference type="ChEBI" id="CHEBI:58189"/>
        <dbReference type="ChEBI" id="CHEBI:132510"/>
        <dbReference type="ChEBI" id="CHEBI:132511"/>
        <dbReference type="EC" id="2.4.1.257"/>
    </reaction>
    <physiologicalReaction direction="left-to-right" evidence="9 10">
        <dbReference type="Rhea" id="RHEA:29520"/>
    </physiologicalReaction>
</comment>
<comment type="caution">
    <text evidence="13">The sequence shown here is derived from an EMBL/GenBank/DDBJ whole genome shotgun (WGS) entry which is preliminary data.</text>
</comment>
<proteinExistence type="inferred from homology"/>
<dbReference type="UniPathway" id="UPA00378"/>
<dbReference type="InterPro" id="IPR001296">
    <property type="entry name" value="Glyco_trans_1"/>
</dbReference>
<keyword evidence="7" id="KW-0472">Membrane</keyword>
<dbReference type="SUPFAM" id="SSF53756">
    <property type="entry name" value="UDP-Glycosyltransferase/glycogen phosphorylase"/>
    <property type="match status" value="1"/>
</dbReference>
<evidence type="ECO:0000256" key="2">
    <source>
        <dbReference type="ARBA" id="ARBA00022676"/>
    </source>
</evidence>
<evidence type="ECO:0000256" key="4">
    <source>
        <dbReference type="ARBA" id="ARBA00022692"/>
    </source>
</evidence>
<evidence type="ECO:0000256" key="1">
    <source>
        <dbReference type="ARBA" id="ARBA00004922"/>
    </source>
</evidence>
<dbReference type="GO" id="GO:0004378">
    <property type="term" value="F:GDP-Man:Man(1)GlcNAc(2)-PP-Dol alpha-1,3-mannosyltransferase activity"/>
    <property type="evidence" value="ECO:0007669"/>
    <property type="project" value="UniProtKB-UniRule"/>
</dbReference>
<dbReference type="FunFam" id="3.40.50.2000:FF:000210">
    <property type="entry name" value="Alpha-1,3/1,6-mannosyltransferase ALG2"/>
    <property type="match status" value="1"/>
</dbReference>
<comment type="similarity">
    <text evidence="10">Belongs to the glycosyltransferase group 1 family.</text>
</comment>
<dbReference type="InterPro" id="IPR027054">
    <property type="entry name" value="ALG2"/>
</dbReference>
<feature type="domain" description="Glycosyl transferase family 1" evidence="11">
    <location>
        <begin position="206"/>
        <end position="378"/>
    </location>
</feature>
<comment type="pathway">
    <text evidence="1 10">Protein modification; protein glycosylation.</text>
</comment>
<dbReference type="Gene3D" id="3.40.50.2000">
    <property type="entry name" value="Glycogen Phosphorylase B"/>
    <property type="match status" value="2"/>
</dbReference>
<evidence type="ECO:0000256" key="9">
    <source>
        <dbReference type="ARBA" id="ARBA00045104"/>
    </source>
</evidence>
<evidence type="ECO:0000256" key="3">
    <source>
        <dbReference type="ARBA" id="ARBA00022679"/>
    </source>
</evidence>
<keyword evidence="5" id="KW-0256">Endoplasmic reticulum</keyword>
<keyword evidence="4" id="KW-0812">Transmembrane</keyword>
<dbReference type="GO" id="GO:0102704">
    <property type="term" value="F:GDP-Man:Man(2)GlcNAc(2)-PP-Dol alpha-1,6-mannosyltransferase activity"/>
    <property type="evidence" value="ECO:0007669"/>
    <property type="project" value="UniProtKB-UniRule"/>
</dbReference>
<dbReference type="EC" id="2.4.1.257" evidence="10"/>
<dbReference type="EMBL" id="WUAV01000002">
    <property type="protein sequence ID" value="KAF1766051.1"/>
    <property type="molecule type" value="Genomic_DNA"/>
</dbReference>